<organism evidence="1 2">
    <name type="scientific">Macleaya cordata</name>
    <name type="common">Five-seeded plume-poppy</name>
    <name type="synonym">Bocconia cordata</name>
    <dbReference type="NCBI Taxonomy" id="56857"/>
    <lineage>
        <taxon>Eukaryota</taxon>
        <taxon>Viridiplantae</taxon>
        <taxon>Streptophyta</taxon>
        <taxon>Embryophyta</taxon>
        <taxon>Tracheophyta</taxon>
        <taxon>Spermatophyta</taxon>
        <taxon>Magnoliopsida</taxon>
        <taxon>Ranunculales</taxon>
        <taxon>Papaveraceae</taxon>
        <taxon>Papaveroideae</taxon>
        <taxon>Macleaya</taxon>
    </lineage>
</organism>
<dbReference type="InParanoid" id="A0A200RB67"/>
<sequence length="86" mass="9433">MVGEGRLAAAKNDLVWLLPLSLGGGLGNKEGLLELIGSSKANEFNEKWRKQVIAEAKVFMKRIDFTREYTNMVLEALESSSSSSNS</sequence>
<name>A0A200RB67_MACCD</name>
<dbReference type="AlphaFoldDB" id="A0A200RB67"/>
<dbReference type="EMBL" id="MVGT01000164">
    <property type="protein sequence ID" value="OVA19951.1"/>
    <property type="molecule type" value="Genomic_DNA"/>
</dbReference>
<protein>
    <submittedName>
        <fullName evidence="1">Uncharacterized protein</fullName>
    </submittedName>
</protein>
<proteinExistence type="predicted"/>
<accession>A0A200RB67</accession>
<keyword evidence="2" id="KW-1185">Reference proteome</keyword>
<dbReference type="OrthoDB" id="661680at2759"/>
<gene>
    <name evidence="1" type="ORF">BVC80_237g53</name>
</gene>
<dbReference type="Proteomes" id="UP000195402">
    <property type="component" value="Unassembled WGS sequence"/>
</dbReference>
<evidence type="ECO:0000313" key="2">
    <source>
        <dbReference type="Proteomes" id="UP000195402"/>
    </source>
</evidence>
<reference evidence="1 2" key="1">
    <citation type="journal article" date="2017" name="Mol. Plant">
        <title>The Genome of Medicinal Plant Macleaya cordata Provides New Insights into Benzylisoquinoline Alkaloids Metabolism.</title>
        <authorList>
            <person name="Liu X."/>
            <person name="Liu Y."/>
            <person name="Huang P."/>
            <person name="Ma Y."/>
            <person name="Qing Z."/>
            <person name="Tang Q."/>
            <person name="Cao H."/>
            <person name="Cheng P."/>
            <person name="Zheng Y."/>
            <person name="Yuan Z."/>
            <person name="Zhou Y."/>
            <person name="Liu J."/>
            <person name="Tang Z."/>
            <person name="Zhuo Y."/>
            <person name="Zhang Y."/>
            <person name="Yu L."/>
            <person name="Huang J."/>
            <person name="Yang P."/>
            <person name="Peng Q."/>
            <person name="Zhang J."/>
            <person name="Jiang W."/>
            <person name="Zhang Z."/>
            <person name="Lin K."/>
            <person name="Ro D.K."/>
            <person name="Chen X."/>
            <person name="Xiong X."/>
            <person name="Shang Y."/>
            <person name="Huang S."/>
            <person name="Zeng J."/>
        </authorList>
    </citation>
    <scope>NUCLEOTIDE SEQUENCE [LARGE SCALE GENOMIC DNA]</scope>
    <source>
        <strain evidence="2">cv. BLH2017</strain>
        <tissue evidence="1">Root</tissue>
    </source>
</reference>
<comment type="caution">
    <text evidence="1">The sequence shown here is derived from an EMBL/GenBank/DDBJ whole genome shotgun (WGS) entry which is preliminary data.</text>
</comment>
<evidence type="ECO:0000313" key="1">
    <source>
        <dbReference type="EMBL" id="OVA19951.1"/>
    </source>
</evidence>